<dbReference type="RefSeq" id="WP_211102611.1">
    <property type="nucleotide sequence ID" value="NZ_JAYNFR010000001.1"/>
</dbReference>
<keyword evidence="3" id="KW-1185">Reference proteome</keyword>
<evidence type="ECO:0000313" key="2">
    <source>
        <dbReference type="EMBL" id="TWB27720.1"/>
    </source>
</evidence>
<feature type="transmembrane region" description="Helical" evidence="1">
    <location>
        <begin position="60"/>
        <end position="80"/>
    </location>
</feature>
<dbReference type="Proteomes" id="UP000316545">
    <property type="component" value="Unassembled WGS sequence"/>
</dbReference>
<reference evidence="2 3" key="1">
    <citation type="submission" date="2019-06" db="EMBL/GenBank/DDBJ databases">
        <title>Genomic Encyclopedia of Type Strains, Phase IV (KMG-V): Genome sequencing to study the core and pangenomes of soil and plant-associated prokaryotes.</title>
        <authorList>
            <person name="Whitman W."/>
        </authorList>
    </citation>
    <scope>NUCLEOTIDE SEQUENCE [LARGE SCALE GENOMIC DNA]</scope>
    <source>
        <strain evidence="2 3">BR 11865</strain>
    </source>
</reference>
<gene>
    <name evidence="2" type="ORF">FBZ88_106183</name>
</gene>
<comment type="caution">
    <text evidence="2">The sequence shown here is derived from an EMBL/GenBank/DDBJ whole genome shotgun (WGS) entry which is preliminary data.</text>
</comment>
<feature type="transmembrane region" description="Helical" evidence="1">
    <location>
        <begin position="30"/>
        <end position="48"/>
    </location>
</feature>
<name>A0A560G1Y3_9PROT</name>
<sequence length="116" mass="12516">MEQSTVQSVSSPATAPVTTELRRRRWLKPMLVGAGILGAGLLLSACATQPPPMAGRELPGFLYGLLHGLIAPFSFLYSLISDTRVYAYPNPGRWYDFGFLLGVSAWGSGGTTVVRR</sequence>
<dbReference type="EMBL" id="VITO01000006">
    <property type="protein sequence ID" value="TWB27720.1"/>
    <property type="molecule type" value="Genomic_DNA"/>
</dbReference>
<dbReference type="AlphaFoldDB" id="A0A560G1Y3"/>
<proteinExistence type="predicted"/>
<keyword evidence="1" id="KW-0472">Membrane</keyword>
<organism evidence="2 3">
    <name type="scientific">Nitrospirillum amazonense</name>
    <dbReference type="NCBI Taxonomy" id="28077"/>
    <lineage>
        <taxon>Bacteria</taxon>
        <taxon>Pseudomonadati</taxon>
        <taxon>Pseudomonadota</taxon>
        <taxon>Alphaproteobacteria</taxon>
        <taxon>Rhodospirillales</taxon>
        <taxon>Azospirillaceae</taxon>
        <taxon>Nitrospirillum</taxon>
    </lineage>
</organism>
<keyword evidence="1" id="KW-0812">Transmembrane</keyword>
<evidence type="ECO:0000313" key="3">
    <source>
        <dbReference type="Proteomes" id="UP000316545"/>
    </source>
</evidence>
<accession>A0A560G1Y3</accession>
<evidence type="ECO:0000256" key="1">
    <source>
        <dbReference type="SAM" id="Phobius"/>
    </source>
</evidence>
<keyword evidence="1" id="KW-1133">Transmembrane helix</keyword>
<protein>
    <submittedName>
        <fullName evidence="2">Uncharacterized protein</fullName>
    </submittedName>
</protein>